<evidence type="ECO:0000256" key="1">
    <source>
        <dbReference type="SAM" id="MobiDB-lite"/>
    </source>
</evidence>
<sequence length="44" mass="5151">MDQNIIDLIIDELAKDTDKSNSYALPNEDNTYNLPIEENKRRIN</sequence>
<evidence type="ECO:0000313" key="2">
    <source>
        <dbReference type="EMBL" id="TWI22070.1"/>
    </source>
</evidence>
<organism evidence="2 3">
    <name type="scientific">Sphingobacterium siyangense</name>
    <dbReference type="NCBI Taxonomy" id="459529"/>
    <lineage>
        <taxon>Bacteria</taxon>
        <taxon>Pseudomonadati</taxon>
        <taxon>Bacteroidota</taxon>
        <taxon>Sphingobacteriia</taxon>
        <taxon>Sphingobacteriales</taxon>
        <taxon>Sphingobacteriaceae</taxon>
        <taxon>Sphingobacterium</taxon>
    </lineage>
</organism>
<evidence type="ECO:0000313" key="3">
    <source>
        <dbReference type="Proteomes" id="UP000315908"/>
    </source>
</evidence>
<dbReference type="EMBL" id="VLKR01000006">
    <property type="protein sequence ID" value="TWI22070.1"/>
    <property type="molecule type" value="Genomic_DNA"/>
</dbReference>
<accession>A0A562MQE8</accession>
<comment type="caution">
    <text evidence="2">The sequence shown here is derived from an EMBL/GenBank/DDBJ whole genome shotgun (WGS) entry which is preliminary data.</text>
</comment>
<gene>
    <name evidence="2" type="ORF">IQ31_01474</name>
</gene>
<dbReference type="AlphaFoldDB" id="A0A562MQE8"/>
<dbReference type="Proteomes" id="UP000315908">
    <property type="component" value="Unassembled WGS sequence"/>
</dbReference>
<name>A0A562MQE8_9SPHI</name>
<feature type="region of interest" description="Disordered" evidence="1">
    <location>
        <begin position="19"/>
        <end position="44"/>
    </location>
</feature>
<feature type="compositionally biased region" description="Polar residues" evidence="1">
    <location>
        <begin position="20"/>
        <end position="33"/>
    </location>
</feature>
<protein>
    <submittedName>
        <fullName evidence="2">Uncharacterized protein</fullName>
    </submittedName>
</protein>
<proteinExistence type="predicted"/>
<reference evidence="2 3" key="1">
    <citation type="journal article" date="2015" name="Stand. Genomic Sci.">
        <title>Genomic Encyclopedia of Bacterial and Archaeal Type Strains, Phase III: the genomes of soil and plant-associated and newly described type strains.</title>
        <authorList>
            <person name="Whitman W.B."/>
            <person name="Woyke T."/>
            <person name="Klenk H.P."/>
            <person name="Zhou Y."/>
            <person name="Lilburn T.G."/>
            <person name="Beck B.J."/>
            <person name="De Vos P."/>
            <person name="Vandamme P."/>
            <person name="Eisen J.A."/>
            <person name="Garrity G."/>
            <person name="Hugenholtz P."/>
            <person name="Kyrpides N.C."/>
        </authorList>
    </citation>
    <scope>NUCLEOTIDE SEQUENCE [LARGE SCALE GENOMIC DNA]</scope>
    <source>
        <strain evidence="2 3">CGMCC 1.6855</strain>
    </source>
</reference>